<feature type="transmembrane region" description="Helical" evidence="6">
    <location>
        <begin position="147"/>
        <end position="169"/>
    </location>
</feature>
<dbReference type="AlphaFoldDB" id="A0A318JLX9"/>
<keyword evidence="4 6" id="KW-1133">Transmembrane helix</keyword>
<evidence type="ECO:0000256" key="6">
    <source>
        <dbReference type="SAM" id="Phobius"/>
    </source>
</evidence>
<keyword evidence="5 6" id="KW-0472">Membrane</keyword>
<evidence type="ECO:0000313" key="8">
    <source>
        <dbReference type="EMBL" id="PXX48324.1"/>
    </source>
</evidence>
<dbReference type="Pfam" id="PF01292">
    <property type="entry name" value="Ni_hydr_CYTB"/>
    <property type="match status" value="1"/>
</dbReference>
<evidence type="ECO:0000256" key="3">
    <source>
        <dbReference type="ARBA" id="ARBA00022692"/>
    </source>
</evidence>
<dbReference type="InterPro" id="IPR051542">
    <property type="entry name" value="Hydrogenase_cytochrome"/>
</dbReference>
<reference evidence="8 9" key="1">
    <citation type="submission" date="2018-05" db="EMBL/GenBank/DDBJ databases">
        <title>Genomic Encyclopedia of Type Strains, Phase IV (KMG-IV): sequencing the most valuable type-strain genomes for metagenomic binning, comparative biology and taxonomic classification.</title>
        <authorList>
            <person name="Goeker M."/>
        </authorList>
    </citation>
    <scope>NUCLEOTIDE SEQUENCE [LARGE SCALE GENOMIC DNA]</scope>
    <source>
        <strain evidence="8 9">DSM 25134</strain>
    </source>
</reference>
<gene>
    <name evidence="8" type="ORF">DFR38_107109</name>
</gene>
<feature type="domain" description="Cytochrome b561 bacterial/Ni-hydrogenase" evidence="7">
    <location>
        <begin position="7"/>
        <end position="181"/>
    </location>
</feature>
<dbReference type="InterPro" id="IPR011577">
    <property type="entry name" value="Cyt_b561_bac/Ni-Hgenase"/>
</dbReference>
<evidence type="ECO:0000256" key="4">
    <source>
        <dbReference type="ARBA" id="ARBA00022989"/>
    </source>
</evidence>
<dbReference type="EMBL" id="QJKC01000007">
    <property type="protein sequence ID" value="PXX48324.1"/>
    <property type="molecule type" value="Genomic_DNA"/>
</dbReference>
<keyword evidence="2" id="KW-1003">Cell membrane</keyword>
<dbReference type="PANTHER" id="PTHR30485:SF2">
    <property type="entry name" value="BLL0597 PROTEIN"/>
    <property type="match status" value="1"/>
</dbReference>
<dbReference type="Proteomes" id="UP000248395">
    <property type="component" value="Unassembled WGS sequence"/>
</dbReference>
<organism evidence="8 9">
    <name type="scientific">Aquitalea magnusonii</name>
    <dbReference type="NCBI Taxonomy" id="332411"/>
    <lineage>
        <taxon>Bacteria</taxon>
        <taxon>Pseudomonadati</taxon>
        <taxon>Pseudomonadota</taxon>
        <taxon>Betaproteobacteria</taxon>
        <taxon>Neisseriales</taxon>
        <taxon>Chromobacteriaceae</taxon>
        <taxon>Aquitalea</taxon>
    </lineage>
</organism>
<accession>A0A318JLX9</accession>
<evidence type="ECO:0000256" key="5">
    <source>
        <dbReference type="ARBA" id="ARBA00023136"/>
    </source>
</evidence>
<evidence type="ECO:0000259" key="7">
    <source>
        <dbReference type="Pfam" id="PF01292"/>
    </source>
</evidence>
<evidence type="ECO:0000256" key="2">
    <source>
        <dbReference type="ARBA" id="ARBA00022475"/>
    </source>
</evidence>
<feature type="transmembrane region" description="Helical" evidence="6">
    <location>
        <begin position="36"/>
        <end position="57"/>
    </location>
</feature>
<keyword evidence="9" id="KW-1185">Reference proteome</keyword>
<dbReference type="Gene3D" id="1.20.950.20">
    <property type="entry name" value="Transmembrane di-heme cytochromes, Chain C"/>
    <property type="match status" value="1"/>
</dbReference>
<evidence type="ECO:0000256" key="1">
    <source>
        <dbReference type="ARBA" id="ARBA00004651"/>
    </source>
</evidence>
<dbReference type="OrthoDB" id="196472at2"/>
<feature type="transmembrane region" description="Helical" evidence="6">
    <location>
        <begin position="12"/>
        <end position="30"/>
    </location>
</feature>
<proteinExistence type="predicted"/>
<comment type="subcellular location">
    <subcellularLocation>
        <location evidence="1">Cell membrane</location>
        <topology evidence="1">Multi-pass membrane protein</topology>
    </subcellularLocation>
</comment>
<feature type="transmembrane region" description="Helical" evidence="6">
    <location>
        <begin position="197"/>
        <end position="215"/>
    </location>
</feature>
<name>A0A318JLX9_9NEIS</name>
<dbReference type="GO" id="GO:0020037">
    <property type="term" value="F:heme binding"/>
    <property type="evidence" value="ECO:0007669"/>
    <property type="project" value="TreeGrafter"/>
</dbReference>
<keyword evidence="3 6" id="KW-0812">Transmembrane</keyword>
<dbReference type="InterPro" id="IPR016174">
    <property type="entry name" value="Di-haem_cyt_TM"/>
</dbReference>
<dbReference type="GO" id="GO:0022904">
    <property type="term" value="P:respiratory electron transport chain"/>
    <property type="evidence" value="ECO:0007669"/>
    <property type="project" value="InterPro"/>
</dbReference>
<dbReference type="GO" id="GO:0009055">
    <property type="term" value="F:electron transfer activity"/>
    <property type="evidence" value="ECO:0007669"/>
    <property type="project" value="InterPro"/>
</dbReference>
<dbReference type="GO" id="GO:0005886">
    <property type="term" value="C:plasma membrane"/>
    <property type="evidence" value="ECO:0007669"/>
    <property type="project" value="UniProtKB-SubCell"/>
</dbReference>
<feature type="transmembrane region" description="Helical" evidence="6">
    <location>
        <begin position="95"/>
        <end position="117"/>
    </location>
</feature>
<dbReference type="SUPFAM" id="SSF81342">
    <property type="entry name" value="Transmembrane di-heme cytochromes"/>
    <property type="match status" value="1"/>
</dbReference>
<evidence type="ECO:0000313" key="9">
    <source>
        <dbReference type="Proteomes" id="UP000248395"/>
    </source>
</evidence>
<protein>
    <submittedName>
        <fullName evidence="8">Cytochrome b</fullName>
    </submittedName>
</protein>
<sequence length="217" mass="23550">MVRMIKVWDAPTRFFHWTLVVLFAGMWFSGEQGGDWLHYHVLCGEAVAALLLFRLIWGVIGSETARFSQFVKGPAAILRYLKGEGAGTQPGHNPLGGLMVVALLGVLSLQVASGLFASDVDSYTFDGPLARLISSSLSESITGFHKALFNIILLLVALHVAAIVAYRVIRKQNLVKPMLTGYQEVSTEVPPLRFRSGLLAVLALLAASGGIFLLTRL</sequence>
<dbReference type="PANTHER" id="PTHR30485">
    <property type="entry name" value="NI/FE-HYDROGENASE 1 B-TYPE CYTOCHROME SUBUNIT"/>
    <property type="match status" value="1"/>
</dbReference>
<comment type="caution">
    <text evidence="8">The sequence shown here is derived from an EMBL/GenBank/DDBJ whole genome shotgun (WGS) entry which is preliminary data.</text>
</comment>